<dbReference type="InterPro" id="IPR011330">
    <property type="entry name" value="Glyco_hydro/deAcase_b/a-brl"/>
</dbReference>
<dbReference type="GO" id="GO:0030246">
    <property type="term" value="F:carbohydrate binding"/>
    <property type="evidence" value="ECO:0007669"/>
    <property type="project" value="InterPro"/>
</dbReference>
<dbReference type="EMBL" id="JADILZ010000009">
    <property type="protein sequence ID" value="MBO8477384.1"/>
    <property type="molecule type" value="Genomic_DNA"/>
</dbReference>
<dbReference type="AlphaFoldDB" id="A0A9D9ISQ5"/>
<dbReference type="GO" id="GO:0004559">
    <property type="term" value="F:alpha-mannosidase activity"/>
    <property type="evidence" value="ECO:0007669"/>
    <property type="project" value="InterPro"/>
</dbReference>
<reference evidence="4" key="1">
    <citation type="submission" date="2020-10" db="EMBL/GenBank/DDBJ databases">
        <authorList>
            <person name="Gilroy R."/>
        </authorList>
    </citation>
    <scope>NUCLEOTIDE SEQUENCE</scope>
    <source>
        <strain evidence="4">2478</strain>
    </source>
</reference>
<dbReference type="SUPFAM" id="SSF74650">
    <property type="entry name" value="Galactose mutarotase-like"/>
    <property type="match status" value="1"/>
</dbReference>
<dbReference type="InterPro" id="IPR011682">
    <property type="entry name" value="Glyco_hydro_38_C"/>
</dbReference>
<evidence type="ECO:0000259" key="2">
    <source>
        <dbReference type="Pfam" id="PF01074"/>
    </source>
</evidence>
<gene>
    <name evidence="4" type="ORF">IAB80_00540</name>
</gene>
<protein>
    <submittedName>
        <fullName evidence="4">Glycosyl hydrolase</fullName>
    </submittedName>
</protein>
<keyword evidence="1" id="KW-0732">Signal</keyword>
<dbReference type="InterPro" id="IPR011013">
    <property type="entry name" value="Gal_mutarotase_sf_dom"/>
</dbReference>
<evidence type="ECO:0000256" key="1">
    <source>
        <dbReference type="SAM" id="SignalP"/>
    </source>
</evidence>
<accession>A0A9D9ISQ5</accession>
<reference evidence="4" key="2">
    <citation type="journal article" date="2021" name="PeerJ">
        <title>Extensive microbial diversity within the chicken gut microbiome revealed by metagenomics and culture.</title>
        <authorList>
            <person name="Gilroy R."/>
            <person name="Ravi A."/>
            <person name="Getino M."/>
            <person name="Pursley I."/>
            <person name="Horton D.L."/>
            <person name="Alikhan N.F."/>
            <person name="Baker D."/>
            <person name="Gharbi K."/>
            <person name="Hall N."/>
            <person name="Watson M."/>
            <person name="Adriaenssens E.M."/>
            <person name="Foster-Nyarko E."/>
            <person name="Jarju S."/>
            <person name="Secka A."/>
            <person name="Antonio M."/>
            <person name="Oren A."/>
            <person name="Chaudhuri R.R."/>
            <person name="La Ragione R."/>
            <person name="Hildebrand F."/>
            <person name="Pallen M.J."/>
        </authorList>
    </citation>
    <scope>NUCLEOTIDE SEQUENCE</scope>
    <source>
        <strain evidence="4">2478</strain>
    </source>
</reference>
<dbReference type="Pfam" id="PF07748">
    <property type="entry name" value="Glyco_hydro_38C"/>
    <property type="match status" value="1"/>
</dbReference>
<dbReference type="InterPro" id="IPR000602">
    <property type="entry name" value="Glyco_hydro_38_N"/>
</dbReference>
<feature type="domain" description="Glycosyl hydrolase family 38 C-terminal" evidence="3">
    <location>
        <begin position="622"/>
        <end position="787"/>
    </location>
</feature>
<dbReference type="InterPro" id="IPR027291">
    <property type="entry name" value="Glyco_hydro_38_N_sf"/>
</dbReference>
<organism evidence="4 5">
    <name type="scientific">Candidatus Cryptobacteroides excrementipullorum</name>
    <dbReference type="NCBI Taxonomy" id="2840761"/>
    <lineage>
        <taxon>Bacteria</taxon>
        <taxon>Pseudomonadati</taxon>
        <taxon>Bacteroidota</taxon>
        <taxon>Bacteroidia</taxon>
        <taxon>Bacteroidales</taxon>
        <taxon>Candidatus Cryptobacteroides</taxon>
    </lineage>
</organism>
<evidence type="ECO:0000259" key="3">
    <source>
        <dbReference type="Pfam" id="PF07748"/>
    </source>
</evidence>
<dbReference type="PANTHER" id="PTHR46017">
    <property type="entry name" value="ALPHA-MANNOSIDASE 2C1"/>
    <property type="match status" value="1"/>
</dbReference>
<evidence type="ECO:0000313" key="4">
    <source>
        <dbReference type="EMBL" id="MBO8477384.1"/>
    </source>
</evidence>
<sequence>MTALNVFCVALLCLVSVPAVSAPAGGDRIGVHVYNHYKVRPDGTPGREIYISYHGEKKLDKGRIEIRTSGGTEVVPFVSERCDSIPVLLPEGIGVESSDTVVIGLLGRGLKMYTEAVIPKMRHWTVYIYPHSHVDIGYTNTQANVEFIHTRNLDVAMELAEKTAGYPEDARFRWNPEVTWPVERYLNSADAGKRERLIRAIADGQISLDAGYVSTNTSAASDEELLELFRFSKEMEKETGRKVETMVQVDIPGMSWGVVTAAGQLGIKYCLSLFNGYDRTGHTGDMSFKPFWWTGPDGRSKVLFLQPGSYNPGALLKGKDFWPLMAGQTDRSKLLRVVKTENPRANFIDSYLAEKLPVLEADPEYIYDIFPMTWCMADNTPIDADLPDAVKSWNEEYAFPHLKICTGTEMMEAFASRYGDRIPELSGDFTEYWTDGLGSSAVHTGKSREVKERLVQAEILWSMLRPGEAAPDSLTREAWRNIILSTEHTWAYMQPDLQPISDEILGVKFGYFDTAARLTDKAMDAALAPVAGDSPDIVAVFNTNIWPQTGLVTLSPEISAGYSGIEDSVGNHVVSQRLTTGELAFVADSVPALGARTYRLVDRPGTGEGTVFVRDTAGCHVIDNGVVRVVVDHLTGDAVSIRYRGKEYVDPEAMTAVNSYRYLKGDMSSGYALRPSETEVAVKENGPVVTSLLVTSSAPGTESLVREIRLVAGSSSVEFINTVDKTATVEKEGVHFGFGFDIPGGRTMVNVPWGVMELDKDQLRAGNRNWIAAQRWVDISNGDKGVTWCPVNAAVFESGDMTANIIGGALGSPAWLYSIPESSVIYSWALNNHWHTNFPLSQSGKIPFRYVLRLYDGGFDKSASSRFGLEQFRPLVPARVSAEGAASVASVPGGFTAEGAEDVYLSTYRTVDGGDAALLRFISASDSDRTVYLSWREDAAPSSVSVSGSAVMPEGSPARYPVTVPAKGHVTVLVER</sequence>
<dbReference type="GO" id="GO:0006013">
    <property type="term" value="P:mannose metabolic process"/>
    <property type="evidence" value="ECO:0007669"/>
    <property type="project" value="InterPro"/>
</dbReference>
<name>A0A9D9ISQ5_9BACT</name>
<feature type="signal peptide" evidence="1">
    <location>
        <begin position="1"/>
        <end position="21"/>
    </location>
</feature>
<keyword evidence="4" id="KW-0378">Hydrolase</keyword>
<dbReference type="CDD" id="cd10791">
    <property type="entry name" value="GH38N_AMII_like_1"/>
    <property type="match status" value="1"/>
</dbReference>
<dbReference type="GO" id="GO:0009313">
    <property type="term" value="P:oligosaccharide catabolic process"/>
    <property type="evidence" value="ECO:0007669"/>
    <property type="project" value="TreeGrafter"/>
</dbReference>
<feature type="domain" description="Glycoside hydrolase family 38 N-terminal" evidence="2">
    <location>
        <begin position="125"/>
        <end position="312"/>
    </location>
</feature>
<comment type="caution">
    <text evidence="4">The sequence shown here is derived from an EMBL/GenBank/DDBJ whole genome shotgun (WGS) entry which is preliminary data.</text>
</comment>
<evidence type="ECO:0000313" key="5">
    <source>
        <dbReference type="Proteomes" id="UP000823771"/>
    </source>
</evidence>
<dbReference type="Gene3D" id="2.70.98.30">
    <property type="entry name" value="Golgi alpha-mannosidase II, domain 4"/>
    <property type="match status" value="1"/>
</dbReference>
<dbReference type="Gene3D" id="3.20.110.10">
    <property type="entry name" value="Glycoside hydrolase 38, N terminal domain"/>
    <property type="match status" value="1"/>
</dbReference>
<proteinExistence type="predicted"/>
<dbReference type="PANTHER" id="PTHR46017:SF2">
    <property type="entry name" value="MANNOSYLGLYCERATE HYDROLASE"/>
    <property type="match status" value="1"/>
</dbReference>
<dbReference type="SUPFAM" id="SSF88713">
    <property type="entry name" value="Glycoside hydrolase/deacetylase"/>
    <property type="match status" value="1"/>
</dbReference>
<dbReference type="Pfam" id="PF01074">
    <property type="entry name" value="Glyco_hydro_38N"/>
    <property type="match status" value="1"/>
</dbReference>
<dbReference type="Proteomes" id="UP000823771">
    <property type="component" value="Unassembled WGS sequence"/>
</dbReference>
<feature type="chain" id="PRO_5039600947" evidence="1">
    <location>
        <begin position="22"/>
        <end position="976"/>
    </location>
</feature>